<sequence length="47" mass="5105">MGTRGTNGIALFSRECPVLYKDDLITEASGRRIAKSSPESFTLGNPF</sequence>
<protein>
    <submittedName>
        <fullName evidence="1">Uncharacterized protein</fullName>
    </submittedName>
</protein>
<proteinExistence type="predicted"/>
<evidence type="ECO:0000313" key="2">
    <source>
        <dbReference type="EMBL" id="GBN51719.1"/>
    </source>
</evidence>
<dbReference type="EMBL" id="BGPR01097779">
    <property type="protein sequence ID" value="GBM46742.1"/>
    <property type="molecule type" value="Genomic_DNA"/>
</dbReference>
<gene>
    <name evidence="2" type="ORF">AVEN_132342_1</name>
    <name evidence="1" type="ORF">AVEN_93790_1</name>
</gene>
<comment type="caution">
    <text evidence="1">The sequence shown here is derived from an EMBL/GenBank/DDBJ whole genome shotgun (WGS) entry which is preliminary data.</text>
</comment>
<evidence type="ECO:0000313" key="1">
    <source>
        <dbReference type="EMBL" id="GBM46742.1"/>
    </source>
</evidence>
<feature type="non-terminal residue" evidence="1">
    <location>
        <position position="47"/>
    </location>
</feature>
<dbReference type="Proteomes" id="UP000499080">
    <property type="component" value="Unassembled WGS sequence"/>
</dbReference>
<dbReference type="EMBL" id="BGPR01133638">
    <property type="protein sequence ID" value="GBN51719.1"/>
    <property type="molecule type" value="Genomic_DNA"/>
</dbReference>
<keyword evidence="3" id="KW-1185">Reference proteome</keyword>
<evidence type="ECO:0000313" key="3">
    <source>
        <dbReference type="Proteomes" id="UP000499080"/>
    </source>
</evidence>
<organism evidence="1 3">
    <name type="scientific">Araneus ventricosus</name>
    <name type="common">Orbweaver spider</name>
    <name type="synonym">Epeira ventricosa</name>
    <dbReference type="NCBI Taxonomy" id="182803"/>
    <lineage>
        <taxon>Eukaryota</taxon>
        <taxon>Metazoa</taxon>
        <taxon>Ecdysozoa</taxon>
        <taxon>Arthropoda</taxon>
        <taxon>Chelicerata</taxon>
        <taxon>Arachnida</taxon>
        <taxon>Araneae</taxon>
        <taxon>Araneomorphae</taxon>
        <taxon>Entelegynae</taxon>
        <taxon>Araneoidea</taxon>
        <taxon>Araneidae</taxon>
        <taxon>Araneus</taxon>
    </lineage>
</organism>
<dbReference type="AlphaFoldDB" id="A0A4Y2FYY9"/>
<reference evidence="1 3" key="1">
    <citation type="journal article" date="2019" name="Sci. Rep.">
        <title>Orb-weaving spider Araneus ventricosus genome elucidates the spidroin gene catalogue.</title>
        <authorList>
            <person name="Kono N."/>
            <person name="Nakamura H."/>
            <person name="Ohtoshi R."/>
            <person name="Moran D.A.P."/>
            <person name="Shinohara A."/>
            <person name="Yoshida Y."/>
            <person name="Fujiwara M."/>
            <person name="Mori M."/>
            <person name="Tomita M."/>
            <person name="Arakawa K."/>
        </authorList>
    </citation>
    <scope>NUCLEOTIDE SEQUENCE [LARGE SCALE GENOMIC DNA]</scope>
</reference>
<accession>A0A4Y2FYY9</accession>
<name>A0A4Y2FYY9_ARAVE</name>